<dbReference type="GeneID" id="10511117"/>
<dbReference type="Proteomes" id="UP000001064">
    <property type="component" value="Unassembled WGS sequence"/>
</dbReference>
<sequence length="124" mass="15049">MLDIFLNVKCKNTKLLTSIYIDDIRILTPKRKRGNHPDDDELNFNKNNFVSSYRIIVENFFAQIKKWKVLTVPWRSTSKNHKKMFLILVYLTNLKIKKVPLRDEDYFVDETESEDEYENNYYYI</sequence>
<reference evidence="5" key="1">
    <citation type="journal article" date="2011" name="Genome Biol.">
        <title>Comparative genomics of the social amoebae Dictyostelium discoideum and Dictyostelium purpureum.</title>
        <authorList>
            <consortium name="US DOE Joint Genome Institute (JGI-PGF)"/>
            <person name="Sucgang R."/>
            <person name="Kuo A."/>
            <person name="Tian X."/>
            <person name="Salerno W."/>
            <person name="Parikh A."/>
            <person name="Feasley C.L."/>
            <person name="Dalin E."/>
            <person name="Tu H."/>
            <person name="Huang E."/>
            <person name="Barry K."/>
            <person name="Lindquist E."/>
            <person name="Shapiro H."/>
            <person name="Bruce D."/>
            <person name="Schmutz J."/>
            <person name="Salamov A."/>
            <person name="Fey P."/>
            <person name="Gaudet P."/>
            <person name="Anjard C."/>
            <person name="Babu M.M."/>
            <person name="Basu S."/>
            <person name="Bushmanova Y."/>
            <person name="van der Wel H."/>
            <person name="Katoh-Kurasawa M."/>
            <person name="Dinh C."/>
            <person name="Coutinho P.M."/>
            <person name="Saito T."/>
            <person name="Elias M."/>
            <person name="Schaap P."/>
            <person name="Kay R.R."/>
            <person name="Henrissat B."/>
            <person name="Eichinger L."/>
            <person name="Rivero F."/>
            <person name="Putnam N.H."/>
            <person name="West C.M."/>
            <person name="Loomis W.F."/>
            <person name="Chisholm R.L."/>
            <person name="Shaulsky G."/>
            <person name="Strassmann J.E."/>
            <person name="Queller D.C."/>
            <person name="Kuspa A."/>
            <person name="Grigoriev I.V."/>
        </authorList>
    </citation>
    <scope>NUCLEOTIDE SEQUENCE [LARGE SCALE GENOMIC DNA]</scope>
    <source>
        <strain evidence="5">QSDP1</strain>
    </source>
</reference>
<dbReference type="PANTHER" id="PTHR34500">
    <property type="entry name" value="EXPRESSED PROTEIN"/>
    <property type="match status" value="1"/>
</dbReference>
<name>F1A0Z7_DICPU</name>
<protein>
    <recommendedName>
        <fullName evidence="3">DDE Tnp4 domain-containing protein</fullName>
    </recommendedName>
</protein>
<dbReference type="RefSeq" id="XP_003293345.1">
    <property type="nucleotide sequence ID" value="XM_003293297.1"/>
</dbReference>
<evidence type="ECO:0000313" key="5">
    <source>
        <dbReference type="Proteomes" id="UP000001064"/>
    </source>
</evidence>
<proteinExistence type="predicted"/>
<dbReference type="VEuPathDB" id="AmoebaDB:DICPUDRAFT_83906"/>
<evidence type="ECO:0000313" key="4">
    <source>
        <dbReference type="EMBL" id="EGC30137.1"/>
    </source>
</evidence>
<dbReference type="EMBL" id="GL871355">
    <property type="protein sequence ID" value="EGC30137.1"/>
    <property type="molecule type" value="Genomic_DNA"/>
</dbReference>
<dbReference type="AlphaFoldDB" id="F1A0Z7"/>
<evidence type="ECO:0000259" key="3">
    <source>
        <dbReference type="Pfam" id="PF13359"/>
    </source>
</evidence>
<dbReference type="PANTHER" id="PTHR34500:SF1">
    <property type="entry name" value="DDE TNP4 DOMAIN-CONTAINING PROTEIN"/>
    <property type="match status" value="1"/>
</dbReference>
<evidence type="ECO:0000256" key="2">
    <source>
        <dbReference type="ARBA" id="ARBA00022723"/>
    </source>
</evidence>
<dbReference type="InParanoid" id="F1A0Z7"/>
<feature type="domain" description="DDE Tnp4" evidence="3">
    <location>
        <begin position="26"/>
        <end position="93"/>
    </location>
</feature>
<dbReference type="Pfam" id="PF13359">
    <property type="entry name" value="DDE_Tnp_4"/>
    <property type="match status" value="1"/>
</dbReference>
<keyword evidence="5" id="KW-1185">Reference proteome</keyword>
<keyword evidence="2" id="KW-0479">Metal-binding</keyword>
<evidence type="ECO:0000256" key="1">
    <source>
        <dbReference type="ARBA" id="ARBA00001968"/>
    </source>
</evidence>
<gene>
    <name evidence="4" type="ORF">DICPUDRAFT_83906</name>
</gene>
<comment type="cofactor">
    <cofactor evidence="1">
        <name>a divalent metal cation</name>
        <dbReference type="ChEBI" id="CHEBI:60240"/>
    </cofactor>
</comment>
<dbReference type="OrthoDB" id="10020990at2759"/>
<dbReference type="GO" id="GO:0046872">
    <property type="term" value="F:metal ion binding"/>
    <property type="evidence" value="ECO:0007669"/>
    <property type="project" value="UniProtKB-KW"/>
</dbReference>
<accession>F1A0Z7</accession>
<dbReference type="InterPro" id="IPR027806">
    <property type="entry name" value="HARBI1_dom"/>
</dbReference>
<dbReference type="KEGG" id="dpp:DICPUDRAFT_83906"/>
<organism evidence="4 5">
    <name type="scientific">Dictyostelium purpureum</name>
    <name type="common">Slime mold</name>
    <dbReference type="NCBI Taxonomy" id="5786"/>
    <lineage>
        <taxon>Eukaryota</taxon>
        <taxon>Amoebozoa</taxon>
        <taxon>Evosea</taxon>
        <taxon>Eumycetozoa</taxon>
        <taxon>Dictyostelia</taxon>
        <taxon>Dictyosteliales</taxon>
        <taxon>Dictyosteliaceae</taxon>
        <taxon>Dictyostelium</taxon>
    </lineage>
</organism>